<dbReference type="CDD" id="cd01832">
    <property type="entry name" value="SGNH_hydrolase_like_1"/>
    <property type="match status" value="1"/>
</dbReference>
<dbReference type="InterPro" id="IPR053140">
    <property type="entry name" value="GDSL_Rv0518-like"/>
</dbReference>
<dbReference type="EMBL" id="CAFABG010000081">
    <property type="protein sequence ID" value="CAB4831262.1"/>
    <property type="molecule type" value="Genomic_DNA"/>
</dbReference>
<dbReference type="InterPro" id="IPR013830">
    <property type="entry name" value="SGNH_hydro"/>
</dbReference>
<dbReference type="SUPFAM" id="SSF52266">
    <property type="entry name" value="SGNH hydrolase"/>
    <property type="match status" value="1"/>
</dbReference>
<evidence type="ECO:0000259" key="1">
    <source>
        <dbReference type="Pfam" id="PF13472"/>
    </source>
</evidence>
<gene>
    <name evidence="2" type="ORF">UFOPK2265_00933</name>
    <name evidence="3" type="ORF">UFOPK3181_00957</name>
    <name evidence="4" type="ORF">UFOPK4284_01104</name>
</gene>
<evidence type="ECO:0000313" key="2">
    <source>
        <dbReference type="EMBL" id="CAB4663061.1"/>
    </source>
</evidence>
<name>A0A6J7TKG7_9ZZZZ</name>
<dbReference type="PANTHER" id="PTHR43784">
    <property type="entry name" value="GDSL-LIKE LIPASE/ACYLHYDROLASE, PUTATIVE (AFU_ORTHOLOGUE AFUA_2G00820)-RELATED"/>
    <property type="match status" value="1"/>
</dbReference>
<feature type="domain" description="SGNH hydrolase-type esterase" evidence="1">
    <location>
        <begin position="9"/>
        <end position="183"/>
    </location>
</feature>
<protein>
    <submittedName>
        <fullName evidence="4">Unannotated protein</fullName>
    </submittedName>
</protein>
<dbReference type="EMBL" id="CAFBQE010000101">
    <property type="protein sequence ID" value="CAB5053336.1"/>
    <property type="molecule type" value="Genomic_DNA"/>
</dbReference>
<evidence type="ECO:0000313" key="3">
    <source>
        <dbReference type="EMBL" id="CAB4831262.1"/>
    </source>
</evidence>
<dbReference type="Gene3D" id="3.40.50.1110">
    <property type="entry name" value="SGNH hydrolase"/>
    <property type="match status" value="1"/>
</dbReference>
<organism evidence="4">
    <name type="scientific">freshwater metagenome</name>
    <dbReference type="NCBI Taxonomy" id="449393"/>
    <lineage>
        <taxon>unclassified sequences</taxon>
        <taxon>metagenomes</taxon>
        <taxon>ecological metagenomes</taxon>
    </lineage>
</organism>
<proteinExistence type="predicted"/>
<accession>A0A6J7TKG7</accession>
<sequence>MKRLATFVILGDSAAAGTGDADKNGALRGWSYYLAAHFNQPLVYANLSRPGAQSAEVFIDQLPKALVLEPTLSAVIVGGNDALRNGFNPDVLRQNLRQTLKQLREVGSEIILLQLHEPTKIAPLPKTLGKILNRRINSVNTVIRAVGAEFGAHILAVRDIPGIYDRNRWHVDRMHPSKLGHQILAQYFREILAPRWDISPVTIDPVTQRARKDSLLWMLRHATPWFLKRSVDLLPAALLLVMGEYLKILTRRDRNAQAVLYFPEFVNHRESGIAQVHEERVS</sequence>
<dbReference type="EMBL" id="CAEZWP010000051">
    <property type="protein sequence ID" value="CAB4663061.1"/>
    <property type="molecule type" value="Genomic_DNA"/>
</dbReference>
<evidence type="ECO:0000313" key="4">
    <source>
        <dbReference type="EMBL" id="CAB5053336.1"/>
    </source>
</evidence>
<dbReference type="AlphaFoldDB" id="A0A6J7TKG7"/>
<dbReference type="InterPro" id="IPR036514">
    <property type="entry name" value="SGNH_hydro_sf"/>
</dbReference>
<dbReference type="Pfam" id="PF13472">
    <property type="entry name" value="Lipase_GDSL_2"/>
    <property type="match status" value="1"/>
</dbReference>
<reference evidence="4" key="1">
    <citation type="submission" date="2020-05" db="EMBL/GenBank/DDBJ databases">
        <authorList>
            <person name="Chiriac C."/>
            <person name="Salcher M."/>
            <person name="Ghai R."/>
            <person name="Kavagutti S V."/>
        </authorList>
    </citation>
    <scope>NUCLEOTIDE SEQUENCE</scope>
</reference>
<dbReference type="PANTHER" id="PTHR43784:SF2">
    <property type="entry name" value="GDSL-LIKE LIPASE_ACYLHYDROLASE, PUTATIVE (AFU_ORTHOLOGUE AFUA_2G00820)-RELATED"/>
    <property type="match status" value="1"/>
</dbReference>